<feature type="domain" description="Integrase zinc-binding" evidence="2">
    <location>
        <begin position="421"/>
        <end position="472"/>
    </location>
</feature>
<dbReference type="VEuPathDB" id="VectorBase:AFUN2_011015"/>
<dbReference type="AlphaFoldDB" id="A0A182RLU8"/>
<dbReference type="EnsemblMetazoa" id="AFUN007220-RA">
    <property type="protein sequence ID" value="AFUN007220-PA"/>
    <property type="gene ID" value="AFUN007220"/>
</dbReference>
<dbReference type="Pfam" id="PF05380">
    <property type="entry name" value="Peptidase_A17"/>
    <property type="match status" value="2"/>
</dbReference>
<dbReference type="PANTHER" id="PTHR47331">
    <property type="entry name" value="PHD-TYPE DOMAIN-CONTAINING PROTEIN"/>
    <property type="match status" value="1"/>
</dbReference>
<accession>A0A182RLU8</accession>
<protein>
    <submittedName>
        <fullName evidence="3">Integrase_H2C2 domain-containing protein</fullName>
    </submittedName>
</protein>
<evidence type="ECO:0000259" key="2">
    <source>
        <dbReference type="Pfam" id="PF17921"/>
    </source>
</evidence>
<reference evidence="3" key="1">
    <citation type="submission" date="2020-05" db="UniProtKB">
        <authorList>
            <consortium name="EnsemblMetazoa"/>
        </authorList>
    </citation>
    <scope>IDENTIFICATION</scope>
    <source>
        <strain evidence="3">FUMOZ</strain>
    </source>
</reference>
<sequence>MESEHKEVSTPTANLAIDHQKSSGISTPRAILAIDEPQRKEAKPHVGKYGSAISLALSDSSDDDQVSANFETVDEAKEVALQVRYIHAQGGFDMRNWISNNNEILSHLKESTQVDGKTLGVQGDQWSERVLGMLWLPFSDTLAFSTAISDDIKNFIKLKSRPTKRQVLRCLMSIFDPLGMISHYTIQGKILMQNIWRKKLEWDDEIGASSQLYNSLQMHVFVDASEEAYCSAVYFRVEGRGKVQCTLVSAKAKVAPLKTLSISRLELLGAVLGTRLAEFVQTHHTIPITKRYFWSDSNTVLSWIFADHRKYSAFVACRVGEILSTTNPTEWRYVPSKENVADDGTKWGKEPNMDFGSRWFQGPDFFRENQRCIPKDSALQQLSPFMDEKGILRCEGRIEMMDDLAFDVKHPIILPRKHRVVELLILYYHHNMKHAHQETIVNELRQKFHISRMRTEVKKVIRNCQYCRIRKAIPHTPRMAPLPPARLAVSHRPFTYVGLDYFGPILVKIGRSNVKRWVALFTCLTIRAIHLEV</sequence>
<organism evidence="3">
    <name type="scientific">Anopheles funestus</name>
    <name type="common">African malaria mosquito</name>
    <dbReference type="NCBI Taxonomy" id="62324"/>
    <lineage>
        <taxon>Eukaryota</taxon>
        <taxon>Metazoa</taxon>
        <taxon>Ecdysozoa</taxon>
        <taxon>Arthropoda</taxon>
        <taxon>Hexapoda</taxon>
        <taxon>Insecta</taxon>
        <taxon>Pterygota</taxon>
        <taxon>Neoptera</taxon>
        <taxon>Endopterygota</taxon>
        <taxon>Diptera</taxon>
        <taxon>Nematocera</taxon>
        <taxon>Culicoidea</taxon>
        <taxon>Culicidae</taxon>
        <taxon>Anophelinae</taxon>
        <taxon>Anopheles</taxon>
    </lineage>
</organism>
<dbReference type="InterPro" id="IPR008042">
    <property type="entry name" value="Retrotrans_Pao"/>
</dbReference>
<dbReference type="VEuPathDB" id="VectorBase:AFUN2_011049"/>
<dbReference type="STRING" id="62324.A0A182RLU8"/>
<evidence type="ECO:0000313" key="3">
    <source>
        <dbReference type="EnsemblMetazoa" id="AFUN007220-PA"/>
    </source>
</evidence>
<name>A0A182RLU8_ANOFN</name>
<dbReference type="Gene3D" id="1.10.340.70">
    <property type="match status" value="1"/>
</dbReference>
<dbReference type="PANTHER" id="PTHR47331:SF4">
    <property type="entry name" value="PEPTIDASE S1 DOMAIN-CONTAINING PROTEIN"/>
    <property type="match status" value="1"/>
</dbReference>
<dbReference type="Pfam" id="PF17921">
    <property type="entry name" value="Integrase_H2C2"/>
    <property type="match status" value="1"/>
</dbReference>
<dbReference type="VEuPathDB" id="VectorBase:AFUN007220"/>
<dbReference type="InterPro" id="IPR041588">
    <property type="entry name" value="Integrase_H2C2"/>
</dbReference>
<evidence type="ECO:0000256" key="1">
    <source>
        <dbReference type="SAM" id="MobiDB-lite"/>
    </source>
</evidence>
<proteinExistence type="predicted"/>
<feature type="region of interest" description="Disordered" evidence="1">
    <location>
        <begin position="1"/>
        <end position="21"/>
    </location>
</feature>